<keyword evidence="2 3" id="KW-0413">Isomerase</keyword>
<protein>
    <submittedName>
        <fullName evidence="3">Putative racemase YgeA</fullName>
        <ecNumber evidence="3">5.-.-.-</ecNumber>
    </submittedName>
</protein>
<dbReference type="PROSITE" id="PS00923">
    <property type="entry name" value="ASP_GLU_RACEMASE_1"/>
    <property type="match status" value="1"/>
</dbReference>
<dbReference type="Pfam" id="PF01177">
    <property type="entry name" value="Asp_Glu_race"/>
    <property type="match status" value="1"/>
</dbReference>
<dbReference type="InterPro" id="IPR015942">
    <property type="entry name" value="Asp/Glu/hydantoin_racemase"/>
</dbReference>
<organism evidence="3">
    <name type="scientific">bioreactor metagenome</name>
    <dbReference type="NCBI Taxonomy" id="1076179"/>
    <lineage>
        <taxon>unclassified sequences</taxon>
        <taxon>metagenomes</taxon>
        <taxon>ecological metagenomes</taxon>
    </lineage>
</organism>
<dbReference type="NCBIfam" id="TIGR00035">
    <property type="entry name" value="asp_race"/>
    <property type="match status" value="1"/>
</dbReference>
<gene>
    <name evidence="3" type="primary">ygeA_15</name>
    <name evidence="3" type="ORF">SDC9_114171</name>
</gene>
<dbReference type="GO" id="GO:0047661">
    <property type="term" value="F:amino-acid racemase activity"/>
    <property type="evidence" value="ECO:0007669"/>
    <property type="project" value="InterPro"/>
</dbReference>
<name>A0A645BP39_9ZZZZ</name>
<dbReference type="SUPFAM" id="SSF53681">
    <property type="entry name" value="Aspartate/glutamate racemase"/>
    <property type="match status" value="2"/>
</dbReference>
<proteinExistence type="inferred from homology"/>
<evidence type="ECO:0000313" key="3">
    <source>
        <dbReference type="EMBL" id="MPM67250.1"/>
    </source>
</evidence>
<evidence type="ECO:0000256" key="1">
    <source>
        <dbReference type="ARBA" id="ARBA00007847"/>
    </source>
</evidence>
<dbReference type="AlphaFoldDB" id="A0A645BP39"/>
<dbReference type="EMBL" id="VSSQ01021578">
    <property type="protein sequence ID" value="MPM67250.1"/>
    <property type="molecule type" value="Genomic_DNA"/>
</dbReference>
<comment type="similarity">
    <text evidence="1">Belongs to the aspartate/glutamate racemases family.</text>
</comment>
<dbReference type="InterPro" id="IPR018187">
    <property type="entry name" value="Asp/Glu_racemase_AS_1"/>
</dbReference>
<sequence length="236" mass="26124">MKTIGLIGGMSWESTVTYYQIINEVVRERLGGLHSARILLFSLDFEEIEQCQARGDWEKSGNILADAALCLERAGADFIVICTNTMHKVAPRIQNRIRIPLLHIAEATTERLKAANITRVALLGTKYTMTQDFYKEKLLVTGMDVLIPEDSEVEQINRVIYDELCKGIFSEASKAVYLEIVERLAKKGAQGIILGCTEIGLLIGQADTDLPLFDTARIHAEKAALLSIEAETGAIN</sequence>
<comment type="caution">
    <text evidence="3">The sequence shown here is derived from an EMBL/GenBank/DDBJ whole genome shotgun (WGS) entry which is preliminary data.</text>
</comment>
<dbReference type="PANTHER" id="PTHR21198">
    <property type="entry name" value="GLUTAMATE RACEMASE"/>
    <property type="match status" value="1"/>
</dbReference>
<accession>A0A645BP39</accession>
<dbReference type="EC" id="5.-.-.-" evidence="3"/>
<dbReference type="PANTHER" id="PTHR21198:SF7">
    <property type="entry name" value="ASPARTATE-GLUTAMATE RACEMASE FAMILY"/>
    <property type="match status" value="1"/>
</dbReference>
<dbReference type="Gene3D" id="3.40.50.1860">
    <property type="match status" value="2"/>
</dbReference>
<dbReference type="InterPro" id="IPR004380">
    <property type="entry name" value="Asp_race"/>
</dbReference>
<dbReference type="InterPro" id="IPR001920">
    <property type="entry name" value="Asp/Glu_race"/>
</dbReference>
<evidence type="ECO:0000256" key="2">
    <source>
        <dbReference type="ARBA" id="ARBA00023235"/>
    </source>
</evidence>
<reference evidence="3" key="1">
    <citation type="submission" date="2019-08" db="EMBL/GenBank/DDBJ databases">
        <authorList>
            <person name="Kucharzyk K."/>
            <person name="Murdoch R.W."/>
            <person name="Higgins S."/>
            <person name="Loffler F."/>
        </authorList>
    </citation>
    <scope>NUCLEOTIDE SEQUENCE</scope>
</reference>